<dbReference type="Gene3D" id="1.10.540.10">
    <property type="entry name" value="Acyl-CoA dehydrogenase/oxidase, N-terminal domain"/>
    <property type="match status" value="1"/>
</dbReference>
<dbReference type="OrthoDB" id="6184213at2"/>
<organism evidence="7 8">
    <name type="scientific">Corticibacter populi</name>
    <dbReference type="NCBI Taxonomy" id="1550736"/>
    <lineage>
        <taxon>Bacteria</taxon>
        <taxon>Pseudomonadati</taxon>
        <taxon>Pseudomonadota</taxon>
        <taxon>Betaproteobacteria</taxon>
        <taxon>Burkholderiales</taxon>
        <taxon>Comamonadaceae</taxon>
        <taxon>Corticibacter</taxon>
    </lineage>
</organism>
<dbReference type="InterPro" id="IPR009100">
    <property type="entry name" value="AcylCoA_DH/oxidase_NM_dom_sf"/>
</dbReference>
<evidence type="ECO:0000259" key="4">
    <source>
        <dbReference type="Pfam" id="PF02770"/>
    </source>
</evidence>
<dbReference type="Gene3D" id="1.20.140.10">
    <property type="entry name" value="Butyryl-CoA Dehydrogenase, subunit A, domain 3"/>
    <property type="match status" value="1"/>
</dbReference>
<dbReference type="InterPro" id="IPR046373">
    <property type="entry name" value="Acyl-CoA_Oxase/DH_mid-dom_sf"/>
</dbReference>
<dbReference type="Pfam" id="PF02771">
    <property type="entry name" value="Acyl-CoA_dh_N"/>
    <property type="match status" value="1"/>
</dbReference>
<dbReference type="PANTHER" id="PTHR48083:SF19">
    <property type="entry name" value="FLAVIN-DEPENDENT MONOOXYGENASE, OXYGENASE SUBUNIT HSAA"/>
    <property type="match status" value="1"/>
</dbReference>
<dbReference type="RefSeq" id="WP_122225839.1">
    <property type="nucleotide sequence ID" value="NZ_RDQO01000001.1"/>
</dbReference>
<feature type="domain" description="Acyl-CoA oxidase/dehydrogenase middle" evidence="4">
    <location>
        <begin position="141"/>
        <end position="215"/>
    </location>
</feature>
<dbReference type="PIRSF" id="PIRSF016578">
    <property type="entry name" value="HsaA"/>
    <property type="match status" value="1"/>
</dbReference>
<dbReference type="Pfam" id="PF08028">
    <property type="entry name" value="Acyl-CoA_dh_2"/>
    <property type="match status" value="1"/>
</dbReference>
<keyword evidence="7" id="KW-0503">Monooxygenase</keyword>
<evidence type="ECO:0000313" key="8">
    <source>
        <dbReference type="Proteomes" id="UP000278006"/>
    </source>
</evidence>
<dbReference type="InterPro" id="IPR006091">
    <property type="entry name" value="Acyl-CoA_Oxase/DH_mid-dom"/>
</dbReference>
<evidence type="ECO:0000313" key="7">
    <source>
        <dbReference type="EMBL" id="RMX07718.1"/>
    </source>
</evidence>
<dbReference type="GO" id="GO:0005737">
    <property type="term" value="C:cytoplasm"/>
    <property type="evidence" value="ECO:0007669"/>
    <property type="project" value="TreeGrafter"/>
</dbReference>
<dbReference type="InterPro" id="IPR036250">
    <property type="entry name" value="AcylCo_DH-like_C"/>
</dbReference>
<dbReference type="InterPro" id="IPR050741">
    <property type="entry name" value="Acyl-CoA_dehydrogenase"/>
</dbReference>
<dbReference type="AlphaFoldDB" id="A0A3M6QXI9"/>
<sequence length="406" mass="44138">MTHIPQGWGEGPGGDYEALAQRFRGLFDEIRAGAIERERGLPHQEVRQLADAGLTALRVPKEYGGGGATLSEFFALLIELGAADSNLVQAIRAHAGFVEVVLNSKRGEWRERWLRRIAEGALVGPGRGERGDEVKQGVLGTRLSKQGEQWILNGTKFYSTGLAYADWADVGAVGDDGTPYAVVVRRDAPGVEVVDDWNGFGQRLTSSGTTHYRNVVVDAAEIRSDDEKFPYSQAFYQLFHLANIAGIGRAVADETAALVRERKRSFSSGNAPLVRDDPQILEVVGRLRGAAYSAGAIVLQNARAIERAWQASASGDEAATRAAREIVDLEVAQAQTIVIELILLSSSHLFDALGASSTLPQHGLDRFWRNVRTLATHNPRVYKDRIAGDFAVNGTPAQDQWKIGVV</sequence>
<feature type="domain" description="Acyl-CoA dehydrogenase/oxidase N-terminal" evidence="5">
    <location>
        <begin position="30"/>
        <end position="120"/>
    </location>
</feature>
<name>A0A3M6QXI9_9BURK</name>
<dbReference type="GO" id="GO:0050660">
    <property type="term" value="F:flavin adenine dinucleotide binding"/>
    <property type="evidence" value="ECO:0007669"/>
    <property type="project" value="InterPro"/>
</dbReference>
<keyword evidence="1" id="KW-0285">Flavoprotein</keyword>
<reference evidence="7 8" key="1">
    <citation type="submission" date="2018-10" db="EMBL/GenBank/DDBJ databases">
        <title>Draft genome of Cortibacter populi DSM10536.</title>
        <authorList>
            <person name="Bernier A.-M."/>
            <person name="Bernard K."/>
        </authorList>
    </citation>
    <scope>NUCLEOTIDE SEQUENCE [LARGE SCALE GENOMIC DNA]</scope>
    <source>
        <strain evidence="7 8">DSM 105136</strain>
    </source>
</reference>
<dbReference type="EMBL" id="RDQO01000001">
    <property type="protein sequence ID" value="RMX07718.1"/>
    <property type="molecule type" value="Genomic_DNA"/>
</dbReference>
<evidence type="ECO:0000256" key="2">
    <source>
        <dbReference type="ARBA" id="ARBA00023002"/>
    </source>
</evidence>
<dbReference type="InterPro" id="IPR037069">
    <property type="entry name" value="AcylCoA_DH/ox_N_sf"/>
</dbReference>
<comment type="caution">
    <text evidence="7">The sequence shown here is derived from an EMBL/GenBank/DDBJ whole genome shotgun (WGS) entry which is preliminary data.</text>
</comment>
<protein>
    <submittedName>
        <fullName evidence="7">Monooxygenase</fullName>
    </submittedName>
</protein>
<dbReference type="PANTHER" id="PTHR48083">
    <property type="entry name" value="MEDIUM-CHAIN SPECIFIC ACYL-COA DEHYDROGENASE, MITOCHONDRIAL-RELATED"/>
    <property type="match status" value="1"/>
</dbReference>
<dbReference type="GO" id="GO:0003995">
    <property type="term" value="F:acyl-CoA dehydrogenase activity"/>
    <property type="evidence" value="ECO:0007669"/>
    <property type="project" value="TreeGrafter"/>
</dbReference>
<dbReference type="Pfam" id="PF02770">
    <property type="entry name" value="Acyl-CoA_dh_M"/>
    <property type="match status" value="1"/>
</dbReference>
<comment type="similarity">
    <text evidence="3">Belongs to the HpaH/HsaA monooxygenase family.</text>
</comment>
<evidence type="ECO:0000256" key="1">
    <source>
        <dbReference type="ARBA" id="ARBA00022630"/>
    </source>
</evidence>
<dbReference type="GO" id="GO:0016712">
    <property type="term" value="F:oxidoreductase activity, acting on paired donors, with incorporation or reduction of molecular oxygen, reduced flavin or flavoprotein as one donor, and incorporation of one atom of oxygen"/>
    <property type="evidence" value="ECO:0007669"/>
    <property type="project" value="TreeGrafter"/>
</dbReference>
<dbReference type="SUPFAM" id="SSF47203">
    <property type="entry name" value="Acyl-CoA dehydrogenase C-terminal domain-like"/>
    <property type="match status" value="1"/>
</dbReference>
<dbReference type="Proteomes" id="UP000278006">
    <property type="component" value="Unassembled WGS sequence"/>
</dbReference>
<dbReference type="GO" id="GO:0033539">
    <property type="term" value="P:fatty acid beta-oxidation using acyl-CoA dehydrogenase"/>
    <property type="evidence" value="ECO:0007669"/>
    <property type="project" value="TreeGrafter"/>
</dbReference>
<dbReference type="SUPFAM" id="SSF56645">
    <property type="entry name" value="Acyl-CoA dehydrogenase NM domain-like"/>
    <property type="match status" value="1"/>
</dbReference>
<gene>
    <name evidence="7" type="ORF">D8I35_00845</name>
</gene>
<evidence type="ECO:0000259" key="6">
    <source>
        <dbReference type="Pfam" id="PF08028"/>
    </source>
</evidence>
<keyword evidence="8" id="KW-1185">Reference proteome</keyword>
<feature type="domain" description="Acyl-CoA dehydrogenase C-terminal" evidence="6">
    <location>
        <begin position="242"/>
        <end position="377"/>
    </location>
</feature>
<keyword evidence="2" id="KW-0560">Oxidoreductase</keyword>
<dbReference type="InterPro" id="IPR013786">
    <property type="entry name" value="AcylCoA_DH/ox_N"/>
</dbReference>
<evidence type="ECO:0000259" key="5">
    <source>
        <dbReference type="Pfam" id="PF02771"/>
    </source>
</evidence>
<accession>A0A3M6QXI9</accession>
<dbReference type="InterPro" id="IPR013107">
    <property type="entry name" value="Acyl-CoA_DH_C"/>
</dbReference>
<evidence type="ECO:0000256" key="3">
    <source>
        <dbReference type="ARBA" id="ARBA00049661"/>
    </source>
</evidence>
<dbReference type="Gene3D" id="2.40.110.10">
    <property type="entry name" value="Butyryl-CoA Dehydrogenase, subunit A, domain 2"/>
    <property type="match status" value="1"/>
</dbReference>
<proteinExistence type="inferred from homology"/>